<dbReference type="EMBL" id="JANFQO010000006">
    <property type="protein sequence ID" value="MCQ4164875.1"/>
    <property type="molecule type" value="Genomic_DNA"/>
</dbReference>
<name>A0ABT1QRH9_9GAMM</name>
<organism evidence="2 3">
    <name type="scientific">Tahibacter harae</name>
    <dbReference type="NCBI Taxonomy" id="2963937"/>
    <lineage>
        <taxon>Bacteria</taxon>
        <taxon>Pseudomonadati</taxon>
        <taxon>Pseudomonadota</taxon>
        <taxon>Gammaproteobacteria</taxon>
        <taxon>Lysobacterales</taxon>
        <taxon>Rhodanobacteraceae</taxon>
        <taxon>Tahibacter</taxon>
    </lineage>
</organism>
<evidence type="ECO:0000313" key="3">
    <source>
        <dbReference type="Proteomes" id="UP001165498"/>
    </source>
</evidence>
<comment type="caution">
    <text evidence="2">The sequence shown here is derived from an EMBL/GenBank/DDBJ whole genome shotgun (WGS) entry which is preliminary data.</text>
</comment>
<keyword evidence="1" id="KW-0732">Signal</keyword>
<gene>
    <name evidence="2" type="ORF">NM961_09145</name>
</gene>
<dbReference type="Proteomes" id="UP001165498">
    <property type="component" value="Unassembled WGS sequence"/>
</dbReference>
<reference evidence="2" key="1">
    <citation type="submission" date="2022-07" db="EMBL/GenBank/DDBJ databases">
        <title>Tahibacter sp., a new gammaproteobacterium isolated from the silt sample collected at pig farm.</title>
        <authorList>
            <person name="Chen H."/>
        </authorList>
    </citation>
    <scope>NUCLEOTIDE SEQUENCE</scope>
    <source>
        <strain evidence="2">P2K</strain>
    </source>
</reference>
<sequence length="268" mass="27453">MKRRCFALALAALAPACLAGTNPRAALTQLDGYGHFGSADPALCAYQPIAMDGGTPLSLSAASPGTGALDDGAAQFTLAEPLRFYGSDYASLVVSSNGYVAFAADTAEENGGDFSNDAYLPAVPDNAAFGTARIFAYHDELSGEGAGATLRQQHFADCPRPSGLVADEACTVVHWHGWTRLGESQPIDVQLVLYHASYAIAVQYGALDAGAGASACVGLQAHNAEDGGAWSCNGARPLGTASAVCFFDPAHLPGGGVEDALFADGFEE</sequence>
<evidence type="ECO:0000313" key="2">
    <source>
        <dbReference type="EMBL" id="MCQ4164875.1"/>
    </source>
</evidence>
<proteinExistence type="predicted"/>
<keyword evidence="3" id="KW-1185">Reference proteome</keyword>
<dbReference type="RefSeq" id="WP_255913851.1">
    <property type="nucleotide sequence ID" value="NZ_JANFQO010000006.1"/>
</dbReference>
<accession>A0ABT1QRH9</accession>
<evidence type="ECO:0000256" key="1">
    <source>
        <dbReference type="SAM" id="SignalP"/>
    </source>
</evidence>
<protein>
    <submittedName>
        <fullName evidence="2">Uncharacterized protein</fullName>
    </submittedName>
</protein>
<feature type="chain" id="PRO_5046074335" evidence="1">
    <location>
        <begin position="20"/>
        <end position="268"/>
    </location>
</feature>
<feature type="signal peptide" evidence="1">
    <location>
        <begin position="1"/>
        <end position="19"/>
    </location>
</feature>